<keyword evidence="4" id="KW-1185">Reference proteome</keyword>
<reference evidence="3 4" key="1">
    <citation type="submission" date="2017-10" db="EMBL/GenBank/DDBJ databases">
        <title>Draft genome of actinobacteria isolated from guarana (Paullinia cupana (Mart.) Ducke.</title>
        <authorList>
            <person name="Siqueira K.A."/>
            <person name="Liotti R.G."/>
            <person name="Mendes T.A."/>
            <person name="Soares M.A."/>
        </authorList>
    </citation>
    <scope>NUCLEOTIDE SEQUENCE [LARGE SCALE GENOMIC DNA]</scope>
    <source>
        <strain evidence="3 4">199</strain>
    </source>
</reference>
<evidence type="ECO:0000256" key="1">
    <source>
        <dbReference type="SAM" id="MobiDB-lite"/>
    </source>
</evidence>
<dbReference type="Gene3D" id="1.20.1260.10">
    <property type="match status" value="1"/>
</dbReference>
<protein>
    <recommendedName>
        <fullName evidence="2">DUF4439 domain-containing protein</fullName>
    </recommendedName>
</protein>
<dbReference type="Pfam" id="PF14530">
    <property type="entry name" value="DUF4439"/>
    <property type="match status" value="1"/>
</dbReference>
<evidence type="ECO:0000259" key="2">
    <source>
        <dbReference type="Pfam" id="PF14530"/>
    </source>
</evidence>
<evidence type="ECO:0000313" key="4">
    <source>
        <dbReference type="Proteomes" id="UP000276379"/>
    </source>
</evidence>
<feature type="region of interest" description="Disordered" evidence="1">
    <location>
        <begin position="139"/>
        <end position="173"/>
    </location>
</feature>
<dbReference type="InterPro" id="IPR012347">
    <property type="entry name" value="Ferritin-like"/>
</dbReference>
<feature type="domain" description="DUF4439" evidence="2">
    <location>
        <begin position="12"/>
        <end position="142"/>
    </location>
</feature>
<dbReference type="InterPro" id="IPR029447">
    <property type="entry name" value="DUF4439"/>
</dbReference>
<proteinExistence type="predicted"/>
<dbReference type="AlphaFoldDB" id="A0A3R8S8Y5"/>
<dbReference type="Proteomes" id="UP000276379">
    <property type="component" value="Unassembled WGS sequence"/>
</dbReference>
<sequence>MSDDDEKTELAAFQAALAAEHAAVYGYGVVGGRVDDRRRGEAKAAYDAHRARRDALAREVRDLGGRPVAASAAYALPFTVHDPADAVRLAARLEQRVAGVYADLVRSTTGARRTSATGALREAAVRAVAWSGQSVAFPGLAERAGEGTGTGTDTGTGTGAAGAAPSGSAATAR</sequence>
<feature type="compositionally biased region" description="Gly residues" evidence="1">
    <location>
        <begin position="146"/>
        <end position="160"/>
    </location>
</feature>
<dbReference type="RefSeq" id="WP_125214428.1">
    <property type="nucleotide sequence ID" value="NZ_PDES01000013.1"/>
</dbReference>
<comment type="caution">
    <text evidence="3">The sequence shown here is derived from an EMBL/GenBank/DDBJ whole genome shotgun (WGS) entry which is preliminary data.</text>
</comment>
<name>A0A3R8S8Y5_9ACTN</name>
<dbReference type="EMBL" id="PDES01000013">
    <property type="protein sequence ID" value="RRQ82724.1"/>
    <property type="molecule type" value="Genomic_DNA"/>
</dbReference>
<gene>
    <name evidence="3" type="ORF">CQW44_27425</name>
</gene>
<feature type="compositionally biased region" description="Low complexity" evidence="1">
    <location>
        <begin position="161"/>
        <end position="173"/>
    </location>
</feature>
<dbReference type="InterPro" id="IPR009078">
    <property type="entry name" value="Ferritin-like_SF"/>
</dbReference>
<organism evidence="3 4">
    <name type="scientific">Streptomyces griseofuscus</name>
    <dbReference type="NCBI Taxonomy" id="146922"/>
    <lineage>
        <taxon>Bacteria</taxon>
        <taxon>Bacillati</taxon>
        <taxon>Actinomycetota</taxon>
        <taxon>Actinomycetes</taxon>
        <taxon>Kitasatosporales</taxon>
        <taxon>Streptomycetaceae</taxon>
        <taxon>Streptomyces</taxon>
    </lineage>
</organism>
<dbReference type="CDD" id="cd00657">
    <property type="entry name" value="Ferritin_like"/>
    <property type="match status" value="1"/>
</dbReference>
<evidence type="ECO:0000313" key="3">
    <source>
        <dbReference type="EMBL" id="RRQ82724.1"/>
    </source>
</evidence>
<accession>A0A3R8S8Y5</accession>
<dbReference type="SUPFAM" id="SSF47240">
    <property type="entry name" value="Ferritin-like"/>
    <property type="match status" value="1"/>
</dbReference>